<dbReference type="AlphaFoldDB" id="A0A5E6WQR7"/>
<gene>
    <name evidence="1" type="ORF">PS683_04886</name>
</gene>
<protein>
    <submittedName>
        <fullName evidence="1">Uncharacterized protein</fullName>
    </submittedName>
</protein>
<evidence type="ECO:0000313" key="1">
    <source>
        <dbReference type="EMBL" id="VVM16547.1"/>
    </source>
</evidence>
<proteinExistence type="predicted"/>
<dbReference type="EMBL" id="LR700651">
    <property type="protein sequence ID" value="VVM16547.1"/>
    <property type="molecule type" value="Genomic_DNA"/>
</dbReference>
<reference evidence="1" key="1">
    <citation type="submission" date="2019-09" db="EMBL/GenBank/DDBJ databases">
        <authorList>
            <person name="Chandra G."/>
            <person name="Truman W A."/>
        </authorList>
    </citation>
    <scope>NUCLEOTIDE SEQUENCE</scope>
    <source>
        <strain evidence="1">PS683</strain>
    </source>
</reference>
<accession>A0A5E6WQR7</accession>
<name>A0A5E6WQR7_PSEFL</name>
<sequence>MSANRRKDAFIARVSTENIEAGIADSRIHNLMRFNLNFFNRDQTHSSDFDQLDRDELLKLINKFVHFSEKSLVDWSFETAGKHNLFVNYRKFPKPSEFQHPACVPHDVEWCRFRIGSKLRLVGFVVPNSFHGVTKEGFCYDKNTFYVVFIDKEHKFYMTERR</sequence>
<organism evidence="1">
    <name type="scientific">Pseudomonas fluorescens</name>
    <dbReference type="NCBI Taxonomy" id="294"/>
    <lineage>
        <taxon>Bacteria</taxon>
        <taxon>Pseudomonadati</taxon>
        <taxon>Pseudomonadota</taxon>
        <taxon>Gammaproteobacteria</taxon>
        <taxon>Pseudomonadales</taxon>
        <taxon>Pseudomonadaceae</taxon>
        <taxon>Pseudomonas</taxon>
    </lineage>
</organism>